<feature type="transmembrane region" description="Helical" evidence="8">
    <location>
        <begin position="101"/>
        <end position="119"/>
    </location>
</feature>
<dbReference type="Proteomes" id="UP000689967">
    <property type="component" value="Unassembled WGS sequence"/>
</dbReference>
<keyword evidence="4 8" id="KW-1003">Cell membrane</keyword>
<evidence type="ECO:0000256" key="1">
    <source>
        <dbReference type="ARBA" id="ARBA00004651"/>
    </source>
</evidence>
<comment type="similarity">
    <text evidence="2 8">Belongs to the 4-toluene sulfonate uptake permease (TSUP) (TC 2.A.102) family.</text>
</comment>
<keyword evidence="7 8" id="KW-0472">Membrane</keyword>
<evidence type="ECO:0000256" key="6">
    <source>
        <dbReference type="ARBA" id="ARBA00022989"/>
    </source>
</evidence>
<feature type="transmembrane region" description="Helical" evidence="8">
    <location>
        <begin position="169"/>
        <end position="187"/>
    </location>
</feature>
<evidence type="ECO:0000256" key="4">
    <source>
        <dbReference type="ARBA" id="ARBA00022475"/>
    </source>
</evidence>
<dbReference type="RefSeq" id="WP_216873418.1">
    <property type="nucleotide sequence ID" value="NZ_JAERQM010000001.1"/>
</dbReference>
<evidence type="ECO:0000313" key="9">
    <source>
        <dbReference type="EMBL" id="MBU8543126.1"/>
    </source>
</evidence>
<evidence type="ECO:0000256" key="3">
    <source>
        <dbReference type="ARBA" id="ARBA00022448"/>
    </source>
</evidence>
<dbReference type="Pfam" id="PF01925">
    <property type="entry name" value="TauE"/>
    <property type="match status" value="1"/>
</dbReference>
<reference evidence="9 10" key="1">
    <citation type="submission" date="2021-01" db="EMBL/GenBank/DDBJ databases">
        <title>Roseomonas sp. nov, a bacterium isolated from an oil production mixture in Yumen Oilfield.</title>
        <authorList>
            <person name="Wu D."/>
        </authorList>
    </citation>
    <scope>NUCLEOTIDE SEQUENCE [LARGE SCALE GENOMIC DNA]</scope>
    <source>
        <strain evidence="9 10">ROY-5-3</strain>
    </source>
</reference>
<evidence type="ECO:0000256" key="5">
    <source>
        <dbReference type="ARBA" id="ARBA00022692"/>
    </source>
</evidence>
<comment type="caution">
    <text evidence="9">The sequence shown here is derived from an EMBL/GenBank/DDBJ whole genome shotgun (WGS) entry which is preliminary data.</text>
</comment>
<dbReference type="InterPro" id="IPR052017">
    <property type="entry name" value="TSUP"/>
</dbReference>
<feature type="transmembrane region" description="Helical" evidence="8">
    <location>
        <begin position="193"/>
        <end position="213"/>
    </location>
</feature>
<dbReference type="EMBL" id="JAERQM010000001">
    <property type="protein sequence ID" value="MBU8543126.1"/>
    <property type="molecule type" value="Genomic_DNA"/>
</dbReference>
<keyword evidence="6 8" id="KW-1133">Transmembrane helix</keyword>
<name>A0ABS6H414_9PROT</name>
<dbReference type="InterPro" id="IPR002781">
    <property type="entry name" value="TM_pro_TauE-like"/>
</dbReference>
<protein>
    <recommendedName>
        <fullName evidence="8">Probable membrane transporter protein</fullName>
    </recommendedName>
</protein>
<dbReference type="PANTHER" id="PTHR30269">
    <property type="entry name" value="TRANSMEMBRANE PROTEIN YFCA"/>
    <property type="match status" value="1"/>
</dbReference>
<evidence type="ECO:0000313" key="10">
    <source>
        <dbReference type="Proteomes" id="UP000689967"/>
    </source>
</evidence>
<keyword evidence="5 8" id="KW-0812">Transmembrane</keyword>
<sequence>MLTATAVALLAGGAFAGGFISGLAGFGTGLIALGFWLHVVEPSAAATLVAICSVAAQAQNLPGIWPAVDHRRVWPMVLAGLLGIPLGTLLLTRVALDSFRLGIGLLLLGYAAFMLLGRFQPRIAWGGRLADAAVGFGGGVLGGLAGLSGPLPTIWATLRGWGKDQRRGVFQLFNLAILGTVVLWHAASGLVTARLGLMVAIALPGTFAGAWLGIRAYRRLSDRRFQDVVLVLLALSGATLVGNALP</sequence>
<keyword evidence="10" id="KW-1185">Reference proteome</keyword>
<evidence type="ECO:0000256" key="8">
    <source>
        <dbReference type="RuleBase" id="RU363041"/>
    </source>
</evidence>
<feature type="transmembrane region" description="Helical" evidence="8">
    <location>
        <begin position="225"/>
        <end position="245"/>
    </location>
</feature>
<comment type="subcellular location">
    <subcellularLocation>
        <location evidence="1 8">Cell membrane</location>
        <topology evidence="1 8">Multi-pass membrane protein</topology>
    </subcellularLocation>
</comment>
<dbReference type="PANTHER" id="PTHR30269:SF37">
    <property type="entry name" value="MEMBRANE TRANSPORTER PROTEIN"/>
    <property type="match status" value="1"/>
</dbReference>
<feature type="transmembrane region" description="Helical" evidence="8">
    <location>
        <begin position="73"/>
        <end position="95"/>
    </location>
</feature>
<accession>A0ABS6H414</accession>
<proteinExistence type="inferred from homology"/>
<organism evidence="9 10">
    <name type="scientific">Falsiroseomonas oleicola</name>
    <dbReference type="NCBI Taxonomy" id="2801474"/>
    <lineage>
        <taxon>Bacteria</taxon>
        <taxon>Pseudomonadati</taxon>
        <taxon>Pseudomonadota</taxon>
        <taxon>Alphaproteobacteria</taxon>
        <taxon>Acetobacterales</taxon>
        <taxon>Roseomonadaceae</taxon>
        <taxon>Falsiroseomonas</taxon>
    </lineage>
</organism>
<evidence type="ECO:0000256" key="2">
    <source>
        <dbReference type="ARBA" id="ARBA00009142"/>
    </source>
</evidence>
<gene>
    <name evidence="9" type="ORF">JJQ90_05380</name>
</gene>
<keyword evidence="3" id="KW-0813">Transport</keyword>
<evidence type="ECO:0000256" key="7">
    <source>
        <dbReference type="ARBA" id="ARBA00023136"/>
    </source>
</evidence>